<evidence type="ECO:0000313" key="2">
    <source>
        <dbReference type="Proteomes" id="UP000005837"/>
    </source>
</evidence>
<reference evidence="1 2" key="1">
    <citation type="submission" date="2009-01" db="EMBL/GenBank/DDBJ databases">
        <authorList>
            <person name="Fulton L."/>
            <person name="Clifton S."/>
            <person name="Chinwalla A.T."/>
            <person name="Mitreva M."/>
            <person name="Sodergren E."/>
            <person name="Weinstock G."/>
            <person name="Clifton S."/>
            <person name="Dooling D.J."/>
            <person name="Fulton B."/>
            <person name="Minx P."/>
            <person name="Pepin K.H."/>
            <person name="Johnson M."/>
            <person name="Bhonagiri V."/>
            <person name="Nash W.E."/>
            <person name="Mardis E.R."/>
            <person name="Wilson R.K."/>
        </authorList>
    </citation>
    <scope>NUCLEOTIDE SEQUENCE [LARGE SCALE GENOMIC DNA]</scope>
    <source>
        <strain evidence="1 2">ATCC 23834</strain>
    </source>
</reference>
<name>C0DX65_EIKCO</name>
<evidence type="ECO:0000313" key="1">
    <source>
        <dbReference type="EMBL" id="EEG23380.1"/>
    </source>
</evidence>
<proteinExistence type="predicted"/>
<protein>
    <submittedName>
        <fullName evidence="1">Uncharacterized protein</fullName>
    </submittedName>
</protein>
<comment type="caution">
    <text evidence="1">The sequence shown here is derived from an EMBL/GenBank/DDBJ whole genome shotgun (WGS) entry which is preliminary data.</text>
</comment>
<accession>C0DX65</accession>
<organism evidence="1 2">
    <name type="scientific">Eikenella corrodens ATCC 23834</name>
    <dbReference type="NCBI Taxonomy" id="546274"/>
    <lineage>
        <taxon>Bacteria</taxon>
        <taxon>Pseudomonadati</taxon>
        <taxon>Pseudomonadota</taxon>
        <taxon>Betaproteobacteria</taxon>
        <taxon>Neisseriales</taxon>
        <taxon>Neisseriaceae</taxon>
        <taxon>Eikenella</taxon>
    </lineage>
</organism>
<dbReference type="EMBL" id="ACEA01000042">
    <property type="protein sequence ID" value="EEG23380.1"/>
    <property type="molecule type" value="Genomic_DNA"/>
</dbReference>
<dbReference type="HOGENOM" id="CLU_3250813_0_0_4"/>
<dbReference type="AlphaFoldDB" id="C0DX65"/>
<sequence>MACNHNIKEESSLPYHLPFQYATSRLPESSNPNEIKTTGLSA</sequence>
<gene>
    <name evidence="1" type="ORF">EIKCOROL_01969</name>
</gene>
<dbReference type="Proteomes" id="UP000005837">
    <property type="component" value="Unassembled WGS sequence"/>
</dbReference>